<evidence type="ECO:0000313" key="8">
    <source>
        <dbReference type="EMBL" id="KAK3792769.1"/>
    </source>
</evidence>
<evidence type="ECO:0000256" key="1">
    <source>
        <dbReference type="ARBA" id="ARBA00022614"/>
    </source>
</evidence>
<dbReference type="Pfam" id="PF13855">
    <property type="entry name" value="LRR_8"/>
    <property type="match status" value="3"/>
</dbReference>
<feature type="region of interest" description="Disordered" evidence="5">
    <location>
        <begin position="999"/>
        <end position="1046"/>
    </location>
</feature>
<feature type="compositionally biased region" description="Polar residues" evidence="5">
    <location>
        <begin position="859"/>
        <end position="887"/>
    </location>
</feature>
<keyword evidence="3" id="KW-0677">Repeat</keyword>
<accession>A0AAE1AS47</accession>
<organism evidence="8 9">
    <name type="scientific">Elysia crispata</name>
    <name type="common">lettuce slug</name>
    <dbReference type="NCBI Taxonomy" id="231223"/>
    <lineage>
        <taxon>Eukaryota</taxon>
        <taxon>Metazoa</taxon>
        <taxon>Spiralia</taxon>
        <taxon>Lophotrochozoa</taxon>
        <taxon>Mollusca</taxon>
        <taxon>Gastropoda</taxon>
        <taxon>Heterobranchia</taxon>
        <taxon>Euthyneura</taxon>
        <taxon>Panpulmonata</taxon>
        <taxon>Sacoglossa</taxon>
        <taxon>Placobranchoidea</taxon>
        <taxon>Plakobranchidae</taxon>
        <taxon>Elysia</taxon>
    </lineage>
</organism>
<dbReference type="SMART" id="SM00409">
    <property type="entry name" value="IG"/>
    <property type="match status" value="1"/>
</dbReference>
<dbReference type="PRINTS" id="PR00019">
    <property type="entry name" value="LEURICHRPT"/>
</dbReference>
<dbReference type="Gene3D" id="2.60.40.10">
    <property type="entry name" value="Immunoglobulins"/>
    <property type="match status" value="1"/>
</dbReference>
<evidence type="ECO:0000256" key="2">
    <source>
        <dbReference type="ARBA" id="ARBA00022729"/>
    </source>
</evidence>
<dbReference type="InterPro" id="IPR001611">
    <property type="entry name" value="Leu-rich_rpt"/>
</dbReference>
<evidence type="ECO:0000259" key="7">
    <source>
        <dbReference type="PROSITE" id="PS50835"/>
    </source>
</evidence>
<reference evidence="8" key="1">
    <citation type="journal article" date="2023" name="G3 (Bethesda)">
        <title>A reference genome for the long-term kleptoplast-retaining sea slug Elysia crispata morphotype clarki.</title>
        <authorList>
            <person name="Eastman K.E."/>
            <person name="Pendleton A.L."/>
            <person name="Shaikh M.A."/>
            <person name="Suttiyut T."/>
            <person name="Ogas R."/>
            <person name="Tomko P."/>
            <person name="Gavelis G."/>
            <person name="Widhalm J.R."/>
            <person name="Wisecaver J.H."/>
        </authorList>
    </citation>
    <scope>NUCLEOTIDE SEQUENCE</scope>
    <source>
        <strain evidence="8">ECLA1</strain>
    </source>
</reference>
<dbReference type="Proteomes" id="UP001283361">
    <property type="component" value="Unassembled WGS sequence"/>
</dbReference>
<keyword evidence="1" id="KW-0433">Leucine-rich repeat</keyword>
<evidence type="ECO:0000256" key="3">
    <source>
        <dbReference type="ARBA" id="ARBA00022737"/>
    </source>
</evidence>
<dbReference type="SMART" id="SM00365">
    <property type="entry name" value="LRR_SD22"/>
    <property type="match status" value="4"/>
</dbReference>
<keyword evidence="6" id="KW-0812">Transmembrane</keyword>
<dbReference type="SUPFAM" id="SSF52058">
    <property type="entry name" value="L domain-like"/>
    <property type="match status" value="1"/>
</dbReference>
<dbReference type="PANTHER" id="PTHR24366:SF96">
    <property type="entry name" value="LEUCINE RICH REPEAT CONTAINING 53"/>
    <property type="match status" value="1"/>
</dbReference>
<feature type="transmembrane region" description="Helical" evidence="6">
    <location>
        <begin position="654"/>
        <end position="681"/>
    </location>
</feature>
<dbReference type="Gene3D" id="3.80.10.10">
    <property type="entry name" value="Ribonuclease Inhibitor"/>
    <property type="match status" value="2"/>
</dbReference>
<keyword evidence="9" id="KW-1185">Reference proteome</keyword>
<feature type="domain" description="Ig-like" evidence="7">
    <location>
        <begin position="512"/>
        <end position="639"/>
    </location>
</feature>
<keyword evidence="6" id="KW-1133">Transmembrane helix</keyword>
<dbReference type="SMART" id="SM00369">
    <property type="entry name" value="LRR_TYP"/>
    <property type="match status" value="11"/>
</dbReference>
<dbReference type="PANTHER" id="PTHR24366">
    <property type="entry name" value="IG(IMMUNOGLOBULIN) AND LRR(LEUCINE RICH REPEAT) DOMAINS"/>
    <property type="match status" value="1"/>
</dbReference>
<proteinExistence type="predicted"/>
<dbReference type="PROSITE" id="PS51450">
    <property type="entry name" value="LRR"/>
    <property type="match status" value="3"/>
</dbReference>
<evidence type="ECO:0000256" key="4">
    <source>
        <dbReference type="ARBA" id="ARBA00023157"/>
    </source>
</evidence>
<sequence length="1046" mass="117365">MGSVATVQPSCKSAVTALEFTQRGHQGYLKMLSTVHKGTEEPAQVKVHCPGWCQLVLLVKIVTVLRAQAGLAVVLCCILGLGAAASTTIEVVYRLHCPQQCVCMHGQDKTPSAEISSVNCSARAVHQNNTLLVFSNNTQNVTRAADKRLNGSSAVSIQPRLKFLDLSHNNLSGMSADFFQSEQPLTSVDYLYLNDNAIQALQDASFEHYVGLQFLDLSHNDISMVSERAFEGLENLTWLDLSHNSISALSNSLFHSLINLQSLDLSHNQLQTVNNLQALSSLEYLYLQHNNLRLVKAANPILLPSMPSLSYLDLSHNPLKITQAGMFETTARLKTLDMSRCSISHLHHQFLAGVPLLTVLRLDENNISSIASPVFQNTSLTSLSLTSMPNLANLSHNTFLGLSKLASLNLSQNQDLSFVHPHLFSPLAHLTQVDLSYCSISLLSQITFHYNLALKEVYLGSNPFACSCANAWLVEKITIGNTSHFKDLDSLTCVNESSGQTEQIAQASFHCEKISLHNITSRVSVPLGGQIMLKCGHSSAGQPGMVKWTTPGGKVLLQHDFHPDAISHLLTQEDVQPDADYHKGHYWHSSSSYYPHLSGREDRVIILADGSLFIDYMLRSDTGPYACQVSNAKYNKSATVVLLLDYKVSGEIQIFAIIVGFLCALGFFTLNLIYVIISWIARRLVNKRRREIIRQMLENMNAYKSTQITRIQENYTYQLGRVRNQYHMQRDRLHRNYTQQVTKMKRGCSNQVEKVRENYTSRLAQLRDYSSNQIVQIRERANNQIIRIRDYGTSQLEKLRETYKLQHLHVMKLLDTMNLDNCRHIVETECMRAESMMFDVDLLGEDMRTDSPVSGADSEYTTPDTSPAPSLEVNASQGLSQDMAQQEQPRKKILHPARDSPPILLEMQATINMEAGLALDVADQWEYCSDLGQGKYAPHRYLMNMYIPGKDKNETILQLQSDADIYEKEEDENAADLVKENFPLPTLLLRDDEEKITSRTLREQDPTQSSPFMTPEASPTKRLQPYRIQSADPQGHDTDVSDETNL</sequence>
<dbReference type="InterPro" id="IPR007110">
    <property type="entry name" value="Ig-like_dom"/>
</dbReference>
<dbReference type="AlphaFoldDB" id="A0AAE1AS47"/>
<gene>
    <name evidence="8" type="ORF">RRG08_029317</name>
</gene>
<dbReference type="Pfam" id="PF00560">
    <property type="entry name" value="LRR_1"/>
    <property type="match status" value="1"/>
</dbReference>
<dbReference type="InterPro" id="IPR003591">
    <property type="entry name" value="Leu-rich_rpt_typical-subtyp"/>
</dbReference>
<dbReference type="InterPro" id="IPR003599">
    <property type="entry name" value="Ig_sub"/>
</dbReference>
<dbReference type="EMBL" id="JAWDGP010001331">
    <property type="protein sequence ID" value="KAK3792769.1"/>
    <property type="molecule type" value="Genomic_DNA"/>
</dbReference>
<dbReference type="InterPro" id="IPR013783">
    <property type="entry name" value="Ig-like_fold"/>
</dbReference>
<evidence type="ECO:0000313" key="9">
    <source>
        <dbReference type="Proteomes" id="UP001283361"/>
    </source>
</evidence>
<feature type="region of interest" description="Disordered" evidence="5">
    <location>
        <begin position="848"/>
        <end position="891"/>
    </location>
</feature>
<evidence type="ECO:0000256" key="5">
    <source>
        <dbReference type="SAM" id="MobiDB-lite"/>
    </source>
</evidence>
<keyword evidence="2" id="KW-0732">Signal</keyword>
<dbReference type="PROSITE" id="PS50835">
    <property type="entry name" value="IG_LIKE"/>
    <property type="match status" value="1"/>
</dbReference>
<name>A0AAE1AS47_9GAST</name>
<comment type="caution">
    <text evidence="8">The sequence shown here is derived from an EMBL/GenBank/DDBJ whole genome shotgun (WGS) entry which is preliminary data.</text>
</comment>
<dbReference type="SUPFAM" id="SSF48726">
    <property type="entry name" value="Immunoglobulin"/>
    <property type="match status" value="1"/>
</dbReference>
<dbReference type="InterPro" id="IPR036179">
    <property type="entry name" value="Ig-like_dom_sf"/>
</dbReference>
<keyword evidence="6" id="KW-0472">Membrane</keyword>
<protein>
    <recommendedName>
        <fullName evidence="7">Ig-like domain-containing protein</fullName>
    </recommendedName>
</protein>
<evidence type="ECO:0000256" key="6">
    <source>
        <dbReference type="SAM" id="Phobius"/>
    </source>
</evidence>
<dbReference type="Pfam" id="PF13516">
    <property type="entry name" value="LRR_6"/>
    <property type="match status" value="1"/>
</dbReference>
<keyword evidence="4" id="KW-1015">Disulfide bond</keyword>
<dbReference type="InterPro" id="IPR032675">
    <property type="entry name" value="LRR_dom_sf"/>
</dbReference>